<evidence type="ECO:0000313" key="3">
    <source>
        <dbReference type="EMBL" id="KAF9701890.1"/>
    </source>
</evidence>
<keyword evidence="1" id="KW-0862">Zinc</keyword>
<keyword evidence="1" id="KW-0863">Zinc-finger</keyword>
<dbReference type="Proteomes" id="UP000651452">
    <property type="component" value="Unassembled WGS sequence"/>
</dbReference>
<proteinExistence type="predicted"/>
<evidence type="ECO:0000313" key="4">
    <source>
        <dbReference type="Proteomes" id="UP000651452"/>
    </source>
</evidence>
<protein>
    <recommendedName>
        <fullName evidence="2">RING-type domain-containing protein</fullName>
    </recommendedName>
</protein>
<accession>A0A8H7MN31</accession>
<dbReference type="GO" id="GO:0008270">
    <property type="term" value="F:zinc ion binding"/>
    <property type="evidence" value="ECO:0007669"/>
    <property type="project" value="UniProtKB-KW"/>
</dbReference>
<dbReference type="SUPFAM" id="SSF57850">
    <property type="entry name" value="RING/U-box"/>
    <property type="match status" value="1"/>
</dbReference>
<name>A0A8H7MN31_9PLEO</name>
<dbReference type="InterPro" id="IPR013083">
    <property type="entry name" value="Znf_RING/FYVE/PHD"/>
</dbReference>
<dbReference type="Gene3D" id="3.30.40.10">
    <property type="entry name" value="Zinc/RING finger domain, C3HC4 (zinc finger)"/>
    <property type="match status" value="1"/>
</dbReference>
<evidence type="ECO:0000259" key="2">
    <source>
        <dbReference type="PROSITE" id="PS50089"/>
    </source>
</evidence>
<feature type="domain" description="RING-type" evidence="2">
    <location>
        <begin position="232"/>
        <end position="279"/>
    </location>
</feature>
<dbReference type="PROSITE" id="PS50089">
    <property type="entry name" value="ZF_RING_2"/>
    <property type="match status" value="1"/>
</dbReference>
<comment type="caution">
    <text evidence="3">The sequence shown here is derived from an EMBL/GenBank/DDBJ whole genome shotgun (WGS) entry which is preliminary data.</text>
</comment>
<evidence type="ECO:0000256" key="1">
    <source>
        <dbReference type="PROSITE-ProRule" id="PRU00175"/>
    </source>
</evidence>
<reference evidence="3" key="2">
    <citation type="submission" date="2020-09" db="EMBL/GenBank/DDBJ databases">
        <title>Reference genome assembly for Australian Ascochyta lentis isolate Al4.</title>
        <authorList>
            <person name="Lee R.C."/>
            <person name="Farfan-Caceres L.M."/>
            <person name="Debler J.W."/>
            <person name="Williams A.H."/>
            <person name="Henares B.M."/>
        </authorList>
    </citation>
    <scope>NUCLEOTIDE SEQUENCE</scope>
    <source>
        <strain evidence="3">Al4</strain>
    </source>
</reference>
<dbReference type="Pfam" id="PF13639">
    <property type="entry name" value="zf-RING_2"/>
    <property type="match status" value="1"/>
</dbReference>
<dbReference type="AlphaFoldDB" id="A0A8H7MN31"/>
<dbReference type="EMBL" id="RZGK01000002">
    <property type="protein sequence ID" value="KAF9701890.1"/>
    <property type="molecule type" value="Genomic_DNA"/>
</dbReference>
<dbReference type="OrthoDB" id="2849579at2759"/>
<keyword evidence="1" id="KW-0479">Metal-binding</keyword>
<sequence>MSELQSFLRRSLNSLQPELSAPTQAHMTIPIGMVRNVRQSFEDIISAHHYEPDKIYINRALRNTAEFIHQNRTYIEQLRLAENATLFSLPEHLVEFLRHHDDLHRVAIRNRLAANRAVVSPHMDVLVQVNHRLRNIRTFYYINLVENTGSQTEHLRLIHDPLLKEEFSECTASLQDEIVHQLTHAHHLLPSLAKDIELENIGPDHDVSDHGHQVPHTTTPIHPDARDHSQRCCICLEPYTTITHPAFRITACKHIMGEPCLAQWLNGTTRNANLCPHCRTPLCQRRDRQPAGMTPAESAQQRAFANRVRCAISAIRDMEKLKEDLCGSDAADAYIVNTMEDLNYRLFEDDVEFCVGRRGMEWEVGRFSWH</sequence>
<organism evidence="3 4">
    <name type="scientific">Ascochyta lentis</name>
    <dbReference type="NCBI Taxonomy" id="205686"/>
    <lineage>
        <taxon>Eukaryota</taxon>
        <taxon>Fungi</taxon>
        <taxon>Dikarya</taxon>
        <taxon>Ascomycota</taxon>
        <taxon>Pezizomycotina</taxon>
        <taxon>Dothideomycetes</taxon>
        <taxon>Pleosporomycetidae</taxon>
        <taxon>Pleosporales</taxon>
        <taxon>Pleosporineae</taxon>
        <taxon>Didymellaceae</taxon>
        <taxon>Ascochyta</taxon>
    </lineage>
</organism>
<keyword evidence="4" id="KW-1185">Reference proteome</keyword>
<reference evidence="3" key="1">
    <citation type="submission" date="2018-12" db="EMBL/GenBank/DDBJ databases">
        <authorList>
            <person name="Syme R.A."/>
            <person name="Farfan-Caceres L."/>
            <person name="Lichtenzveig J."/>
        </authorList>
    </citation>
    <scope>NUCLEOTIDE SEQUENCE</scope>
    <source>
        <strain evidence="3">Al4</strain>
    </source>
</reference>
<dbReference type="InterPro" id="IPR001841">
    <property type="entry name" value="Znf_RING"/>
</dbReference>
<gene>
    <name evidence="3" type="ORF">EKO04_000755</name>
</gene>